<dbReference type="PANTHER" id="PTHR45947:SF3">
    <property type="entry name" value="SULFOQUINOVOSYL TRANSFERASE SQD2"/>
    <property type="match status" value="1"/>
</dbReference>
<sequence>MSAVEVCYPLERNLPGWIERFEADEVPGRWPYGLHELAPAGLAVTAASVSQPGRAQSALARLIPAAARARLPRFAPIGTGLAWDENVAVRMSALRPRQEMYCGVIWVTDRVGRSGVSTTDARLRSVLRGMRGIFVNSRAQVAPLREFLGAGAPSVEFIRFGVDETFWRAQPYPEVPLIVSVGGDRDRDAAVLYEALSLVHASRPEVEIIVQSASSVSPPPGVTRVGHFTHVQLQALYARASVVAVATKPNLHASGLTVSLESMATGRPVVINDAPGLRDYIVNGDNGWLTPMGDPRAMSERVLAVLANPTEAAALGQRARASVEARFTTKHLARSLAGFMGIGGSPDAPFARDAGV</sequence>
<dbReference type="Gene3D" id="3.40.50.2000">
    <property type="entry name" value="Glycogen Phosphorylase B"/>
    <property type="match status" value="2"/>
</dbReference>
<dbReference type="InterPro" id="IPR050194">
    <property type="entry name" value="Glycosyltransferase_grp1"/>
</dbReference>
<evidence type="ECO:0000313" key="3">
    <source>
        <dbReference type="Proteomes" id="UP000298218"/>
    </source>
</evidence>
<dbReference type="Proteomes" id="UP000298218">
    <property type="component" value="Unassembled WGS sequence"/>
</dbReference>
<dbReference type="RefSeq" id="WP_134174810.1">
    <property type="nucleotide sequence ID" value="NZ_SODI01000001.1"/>
</dbReference>
<protein>
    <recommendedName>
        <fullName evidence="1">D-inositol 3-phosphate glycosyltransferase</fullName>
    </recommendedName>
</protein>
<evidence type="ECO:0000256" key="1">
    <source>
        <dbReference type="ARBA" id="ARBA00021292"/>
    </source>
</evidence>
<dbReference type="CDD" id="cd03801">
    <property type="entry name" value="GT4_PimA-like"/>
    <property type="match status" value="1"/>
</dbReference>
<evidence type="ECO:0000313" key="2">
    <source>
        <dbReference type="EMBL" id="TFD79320.1"/>
    </source>
</evidence>
<dbReference type="AlphaFoldDB" id="A0A4Y8KP11"/>
<dbReference type="SUPFAM" id="SSF53756">
    <property type="entry name" value="UDP-Glycosyltransferase/glycogen phosphorylase"/>
    <property type="match status" value="1"/>
</dbReference>
<dbReference type="Pfam" id="PF13692">
    <property type="entry name" value="Glyco_trans_1_4"/>
    <property type="match status" value="1"/>
</dbReference>
<dbReference type="PANTHER" id="PTHR45947">
    <property type="entry name" value="SULFOQUINOVOSYL TRANSFERASE SQD2"/>
    <property type="match status" value="1"/>
</dbReference>
<dbReference type="GO" id="GO:0016757">
    <property type="term" value="F:glycosyltransferase activity"/>
    <property type="evidence" value="ECO:0007669"/>
    <property type="project" value="TreeGrafter"/>
</dbReference>
<accession>A0A4Y8KP11</accession>
<dbReference type="OrthoDB" id="5116476at2"/>
<proteinExistence type="predicted"/>
<keyword evidence="3" id="KW-1185">Reference proteome</keyword>
<organism evidence="2 3">
    <name type="scientific">Cryobacterium psychrophilum</name>
    <dbReference type="NCBI Taxonomy" id="41988"/>
    <lineage>
        <taxon>Bacteria</taxon>
        <taxon>Bacillati</taxon>
        <taxon>Actinomycetota</taxon>
        <taxon>Actinomycetes</taxon>
        <taxon>Micrococcales</taxon>
        <taxon>Microbacteriaceae</taxon>
        <taxon>Cryobacterium</taxon>
    </lineage>
</organism>
<gene>
    <name evidence="2" type="ORF">E3T53_07830</name>
</gene>
<reference evidence="2 3" key="1">
    <citation type="submission" date="2019-03" db="EMBL/GenBank/DDBJ databases">
        <title>Genomics of glacier-inhabiting Cryobacterium strains.</title>
        <authorList>
            <person name="Liu Q."/>
            <person name="Xin Y.-H."/>
        </authorList>
    </citation>
    <scope>NUCLEOTIDE SEQUENCE [LARGE SCALE GENOMIC DNA]</scope>
    <source>
        <strain evidence="2 3">CGMCC 1.4292</strain>
    </source>
</reference>
<keyword evidence="2" id="KW-0808">Transferase</keyword>
<name>A0A4Y8KP11_9MICO</name>
<dbReference type="EMBL" id="SOHQ01000025">
    <property type="protein sequence ID" value="TFD79320.1"/>
    <property type="molecule type" value="Genomic_DNA"/>
</dbReference>
<comment type="caution">
    <text evidence="2">The sequence shown here is derived from an EMBL/GenBank/DDBJ whole genome shotgun (WGS) entry which is preliminary data.</text>
</comment>